<protein>
    <submittedName>
        <fullName evidence="1">Manganese/zinc/iron transport system permease protein</fullName>
    </submittedName>
</protein>
<reference evidence="1 2" key="1">
    <citation type="submission" date="2016-11" db="EMBL/GenBank/DDBJ databases">
        <authorList>
            <person name="Jaros S."/>
            <person name="Januszkiewicz K."/>
            <person name="Wedrychowicz H."/>
        </authorList>
    </citation>
    <scope>NUCLEOTIDE SEQUENCE [LARGE SCALE GENOMIC DNA]</scope>
    <source>
        <strain evidence="1 2">DSM 10068</strain>
    </source>
</reference>
<keyword evidence="2" id="KW-1185">Reference proteome</keyword>
<dbReference type="AlphaFoldDB" id="A0A1M5W4J1"/>
<sequence length="76" mass="8773">MMFLFHLYNHDGSEDEAREAGFDTIQAQLHWDAAFTSNIMALLKKEDCIEFTVDAVKLTEQGRINSVRNYEALFSK</sequence>
<evidence type="ECO:0000313" key="1">
    <source>
        <dbReference type="EMBL" id="SHH82432.1"/>
    </source>
</evidence>
<name>A0A1M5W4J1_9FIRM</name>
<dbReference type="Proteomes" id="UP000183995">
    <property type="component" value="Unassembled WGS sequence"/>
</dbReference>
<dbReference type="STRING" id="1123282.SAMN02745823_01060"/>
<dbReference type="EMBL" id="FQXV01000003">
    <property type="protein sequence ID" value="SHH82432.1"/>
    <property type="molecule type" value="Genomic_DNA"/>
</dbReference>
<evidence type="ECO:0000313" key="2">
    <source>
        <dbReference type="Proteomes" id="UP000183995"/>
    </source>
</evidence>
<organism evidence="1 2">
    <name type="scientific">Sporobacter termitidis DSM 10068</name>
    <dbReference type="NCBI Taxonomy" id="1123282"/>
    <lineage>
        <taxon>Bacteria</taxon>
        <taxon>Bacillati</taxon>
        <taxon>Bacillota</taxon>
        <taxon>Clostridia</taxon>
        <taxon>Eubacteriales</taxon>
        <taxon>Oscillospiraceae</taxon>
        <taxon>Sporobacter</taxon>
    </lineage>
</organism>
<gene>
    <name evidence="1" type="ORF">SAMN02745823_01060</name>
</gene>
<proteinExistence type="predicted"/>
<accession>A0A1M5W4J1</accession>
<dbReference type="RefSeq" id="WP_143162274.1">
    <property type="nucleotide sequence ID" value="NZ_FQXV01000003.1"/>
</dbReference>